<dbReference type="NCBIfam" id="NF008847">
    <property type="entry name" value="PRK11886.1-2"/>
    <property type="match status" value="1"/>
</dbReference>
<evidence type="ECO:0000313" key="4">
    <source>
        <dbReference type="EMBL" id="KRO92025.1"/>
    </source>
</evidence>
<feature type="binding site" evidence="2">
    <location>
        <position position="188"/>
    </location>
    <ligand>
        <name>biotin</name>
        <dbReference type="ChEBI" id="CHEBI:57586"/>
    </ligand>
</feature>
<keyword evidence="2" id="KW-0805">Transcription regulation</keyword>
<keyword evidence="2" id="KW-0092">Biotin</keyword>
<dbReference type="InterPro" id="IPR011991">
    <property type="entry name" value="ArsR-like_HTH"/>
</dbReference>
<keyword evidence="2" id="KW-0804">Transcription</keyword>
<dbReference type="EC" id="6.3.4.15" evidence="2"/>
<keyword evidence="2" id="KW-0678">Repressor</keyword>
<dbReference type="GO" id="GO:0005524">
    <property type="term" value="F:ATP binding"/>
    <property type="evidence" value="ECO:0007669"/>
    <property type="project" value="UniProtKB-UniRule"/>
</dbReference>
<proteinExistence type="inferred from homology"/>
<evidence type="ECO:0000256" key="1">
    <source>
        <dbReference type="ARBA" id="ARBA00022598"/>
    </source>
</evidence>
<organism evidence="4 5">
    <name type="scientific">SAR92 bacterium BACL26 MAG-121220-bin70</name>
    <dbReference type="NCBI Taxonomy" id="1655626"/>
    <lineage>
        <taxon>Bacteria</taxon>
        <taxon>Pseudomonadati</taxon>
        <taxon>Pseudomonadota</taxon>
        <taxon>Gammaproteobacteria</taxon>
        <taxon>Cellvibrionales</taxon>
        <taxon>Porticoccaceae</taxon>
        <taxon>SAR92 clade</taxon>
    </lineage>
</organism>
<feature type="domain" description="BPL/LPL catalytic" evidence="3">
    <location>
        <begin position="80"/>
        <end position="260"/>
    </location>
</feature>
<dbReference type="SUPFAM" id="SSF46785">
    <property type="entry name" value="Winged helix' DNA-binding domain"/>
    <property type="match status" value="1"/>
</dbReference>
<comment type="catalytic activity">
    <reaction evidence="2">
        <text>biotin + L-lysyl-[protein] + ATP = N(6)-biotinyl-L-lysyl-[protein] + AMP + diphosphate + H(+)</text>
        <dbReference type="Rhea" id="RHEA:11756"/>
        <dbReference type="Rhea" id="RHEA-COMP:9752"/>
        <dbReference type="Rhea" id="RHEA-COMP:10505"/>
        <dbReference type="ChEBI" id="CHEBI:15378"/>
        <dbReference type="ChEBI" id="CHEBI:29969"/>
        <dbReference type="ChEBI" id="CHEBI:30616"/>
        <dbReference type="ChEBI" id="CHEBI:33019"/>
        <dbReference type="ChEBI" id="CHEBI:57586"/>
        <dbReference type="ChEBI" id="CHEBI:83144"/>
        <dbReference type="ChEBI" id="CHEBI:456215"/>
        <dbReference type="EC" id="6.3.4.15"/>
    </reaction>
</comment>
<dbReference type="HAMAP" id="MF_00978">
    <property type="entry name" value="Bifunct_BirA"/>
    <property type="match status" value="1"/>
</dbReference>
<protein>
    <recommendedName>
        <fullName evidence="2">Bifunctional ligase/repressor BirA</fullName>
    </recommendedName>
    <alternativeName>
        <fullName evidence="2">Biotin operon repressor</fullName>
    </alternativeName>
    <alternativeName>
        <fullName evidence="2">Biotin--[acetyl-CoA-carboxylase] ligase</fullName>
        <ecNumber evidence="2">6.3.4.15</ecNumber>
    </alternativeName>
    <alternativeName>
        <fullName evidence="2">Biotin--protein ligase</fullName>
    </alternativeName>
    <alternativeName>
        <fullName evidence="2">Biotin-[acetyl-CoA carboxylase] synthetase</fullName>
    </alternativeName>
</protein>
<reference evidence="4 5" key="1">
    <citation type="submission" date="2015-10" db="EMBL/GenBank/DDBJ databases">
        <title>Metagenome-Assembled Genomes uncover a global brackish microbiome.</title>
        <authorList>
            <person name="Hugerth L.W."/>
            <person name="Larsson J."/>
            <person name="Alneberg J."/>
            <person name="Lindh M.V."/>
            <person name="Legrand C."/>
            <person name="Pinhassi J."/>
            <person name="Andersson A.F."/>
        </authorList>
    </citation>
    <scope>NUCLEOTIDE SEQUENCE [LARGE SCALE GENOMIC DNA]</scope>
    <source>
        <strain evidence="4">BACL26 MAG-121220-bin70</strain>
    </source>
</reference>
<dbReference type="InterPro" id="IPR008988">
    <property type="entry name" value="Transcriptional_repressor_C"/>
</dbReference>
<dbReference type="PANTHER" id="PTHR12835:SF5">
    <property type="entry name" value="BIOTIN--PROTEIN LIGASE"/>
    <property type="match status" value="1"/>
</dbReference>
<dbReference type="Gene3D" id="2.30.30.100">
    <property type="match status" value="1"/>
</dbReference>
<dbReference type="InterPro" id="IPR036388">
    <property type="entry name" value="WH-like_DNA-bd_sf"/>
</dbReference>
<dbReference type="Pfam" id="PF03099">
    <property type="entry name" value="BPL_LplA_LipB"/>
    <property type="match status" value="1"/>
</dbReference>
<dbReference type="Pfam" id="PF08279">
    <property type="entry name" value="HTH_11"/>
    <property type="match status" value="1"/>
</dbReference>
<gene>
    <name evidence="2" type="primary">birA</name>
    <name evidence="4" type="ORF">ABS24_10250</name>
</gene>
<dbReference type="CDD" id="cd00090">
    <property type="entry name" value="HTH_ARSR"/>
    <property type="match status" value="1"/>
</dbReference>
<accession>A0A0R2TY14</accession>
<dbReference type="Proteomes" id="UP000051213">
    <property type="component" value="Unassembled WGS sequence"/>
</dbReference>
<dbReference type="EMBL" id="LICA01000384">
    <property type="protein sequence ID" value="KRO92025.1"/>
    <property type="molecule type" value="Genomic_DNA"/>
</dbReference>
<feature type="DNA-binding region" description="H-T-H motif" evidence="2">
    <location>
        <begin position="20"/>
        <end position="39"/>
    </location>
</feature>
<dbReference type="Gene3D" id="3.30.930.10">
    <property type="entry name" value="Bira Bifunctional Protein, Domain 2"/>
    <property type="match status" value="1"/>
</dbReference>
<dbReference type="NCBIfam" id="TIGR00121">
    <property type="entry name" value="birA_ligase"/>
    <property type="match status" value="1"/>
</dbReference>
<keyword evidence="2" id="KW-0547">Nucleotide-binding</keyword>
<evidence type="ECO:0000256" key="2">
    <source>
        <dbReference type="HAMAP-Rule" id="MF_00978"/>
    </source>
</evidence>
<dbReference type="CDD" id="cd16442">
    <property type="entry name" value="BPL"/>
    <property type="match status" value="1"/>
</dbReference>
<feature type="binding site" evidence="2">
    <location>
        <begin position="121"/>
        <end position="123"/>
    </location>
    <ligand>
        <name>biotin</name>
        <dbReference type="ChEBI" id="CHEBI:57586"/>
    </ligand>
</feature>
<dbReference type="GO" id="GO:0006355">
    <property type="term" value="P:regulation of DNA-templated transcription"/>
    <property type="evidence" value="ECO:0007669"/>
    <property type="project" value="UniProtKB-UniRule"/>
</dbReference>
<keyword evidence="2" id="KW-0067">ATP-binding</keyword>
<dbReference type="PROSITE" id="PS51733">
    <property type="entry name" value="BPL_LPL_CATALYTIC"/>
    <property type="match status" value="1"/>
</dbReference>
<dbReference type="InterPro" id="IPR004143">
    <property type="entry name" value="BPL_LPL_catalytic"/>
</dbReference>
<name>A0A0R2TY14_9GAMM</name>
<dbReference type="InterPro" id="IPR045864">
    <property type="entry name" value="aa-tRNA-synth_II/BPL/LPL"/>
</dbReference>
<evidence type="ECO:0000313" key="5">
    <source>
        <dbReference type="Proteomes" id="UP000051213"/>
    </source>
</evidence>
<dbReference type="AlphaFoldDB" id="A0A0R2TY14"/>
<feature type="binding site" evidence="2">
    <location>
        <begin position="93"/>
        <end position="95"/>
    </location>
    <ligand>
        <name>biotin</name>
        <dbReference type="ChEBI" id="CHEBI:57586"/>
    </ligand>
</feature>
<keyword evidence="2" id="KW-0238">DNA-binding</keyword>
<dbReference type="PANTHER" id="PTHR12835">
    <property type="entry name" value="BIOTIN PROTEIN LIGASE"/>
    <property type="match status" value="1"/>
</dbReference>
<dbReference type="Gene3D" id="1.10.10.10">
    <property type="entry name" value="Winged helix-like DNA-binding domain superfamily/Winged helix DNA-binding domain"/>
    <property type="match status" value="1"/>
</dbReference>
<dbReference type="InterPro" id="IPR004408">
    <property type="entry name" value="Biotin_CoA_COase_ligase"/>
</dbReference>
<dbReference type="GO" id="GO:0005737">
    <property type="term" value="C:cytoplasm"/>
    <property type="evidence" value="ECO:0007669"/>
    <property type="project" value="TreeGrafter"/>
</dbReference>
<evidence type="ECO:0000259" key="3">
    <source>
        <dbReference type="PROSITE" id="PS51733"/>
    </source>
</evidence>
<dbReference type="SUPFAM" id="SSF55681">
    <property type="entry name" value="Class II aaRS and biotin synthetases"/>
    <property type="match status" value="1"/>
</dbReference>
<keyword evidence="1 2" id="KW-0436">Ligase</keyword>
<comment type="caution">
    <text evidence="4">The sequence shown here is derived from an EMBL/GenBank/DDBJ whole genome shotgun (WGS) entry which is preliminary data.</text>
</comment>
<sequence length="327" mass="35831">MSDLQGKILKILENGEFHSGESLGRQLSVSRTAIWKQLQKLEALGLPLESLKGVGYRLPDSFELLSKIAIIKHIVERHSEVPSELEIFHSIDSTNRYARERAEQDDISGAVVLAENQTAGRGRRGKTWVSPFGANIYMSLVWDFDQGAESLQGLSLAVGVGVRRALADLGLQDVQLKWPNDIYIEGKKLGGILLEMIGDPNGRCTVIIGIGLNVSMPSRAAEKIDQAWTDIESHAPLPISRNELTAILIVKLFHLLKDFQSVGFQAFRDEWQEADLLRNLPGTVRTLKDVISGVVLGVDSSGALRLALTNGEVRCFIGGELSLGPSE</sequence>
<comment type="similarity">
    <text evidence="2">Belongs to the biotin--protein ligase family.</text>
</comment>
<comment type="function">
    <text evidence="2">Acts both as a biotin--[acetyl-CoA-carboxylase] ligase and a biotin-operon repressor. In the presence of ATP, BirA activates biotin to form the BirA-biotinyl-5'-adenylate (BirA-bio-5'-AMP or holoBirA) complex. HoloBirA can either transfer the biotinyl moiety to the biotin carboxyl carrier protein (BCCP) subunit of acetyl-CoA carboxylase, or bind to the biotin operator site and inhibit transcription of the operon.</text>
</comment>
<dbReference type="InterPro" id="IPR030855">
    <property type="entry name" value="Bifunct_BirA"/>
</dbReference>
<feature type="binding site" evidence="2">
    <location>
        <position position="117"/>
    </location>
    <ligand>
        <name>biotin</name>
        <dbReference type="ChEBI" id="CHEBI:57586"/>
    </ligand>
</feature>
<dbReference type="SUPFAM" id="SSF50037">
    <property type="entry name" value="C-terminal domain of transcriptional repressors"/>
    <property type="match status" value="1"/>
</dbReference>
<dbReference type="GO" id="GO:0003677">
    <property type="term" value="F:DNA binding"/>
    <property type="evidence" value="ECO:0007669"/>
    <property type="project" value="UniProtKB-UniRule"/>
</dbReference>
<dbReference type="InterPro" id="IPR013196">
    <property type="entry name" value="HTH_11"/>
</dbReference>
<dbReference type="GO" id="GO:0004077">
    <property type="term" value="F:biotin--[biotin carboxyl-carrier protein] ligase activity"/>
    <property type="evidence" value="ECO:0007669"/>
    <property type="project" value="UniProtKB-UniRule"/>
</dbReference>
<dbReference type="InterPro" id="IPR036390">
    <property type="entry name" value="WH_DNA-bd_sf"/>
</dbReference>